<gene>
    <name evidence="3" type="primary">42</name>
    <name evidence="3" type="ORF">HCTV2_42</name>
</gene>
<evidence type="ECO:0000313" key="3">
    <source>
        <dbReference type="EMBL" id="AGM11813.1"/>
    </source>
</evidence>
<feature type="transmembrane region" description="Helical" evidence="2">
    <location>
        <begin position="196"/>
        <end position="219"/>
    </location>
</feature>
<dbReference type="EMBL" id="KC292028">
    <property type="protein sequence ID" value="AGM11813.1"/>
    <property type="molecule type" value="Genomic_DNA"/>
</dbReference>
<keyword evidence="2" id="KW-0472">Membrane</keyword>
<sequence length="435" mass="44595">MAINLGSIWWSVQVANANRAAEKADRVQKEFGQTAEQANKANRATNSMGRSMGRAETETSKMRGTTGRLGGTLGLLSSAIFFVVGGIANLLGVSASLTGVWAAVTTAASTVWGWLVAIGGYLPSLSAVWGGITSAVSGFVSWLLAGSAAAFAVAGAIGALLGLAGVFVLEWTGVLDIVRQFGRFMGNILPGWVRDAMLALISIFLGPLAVIGGAISGFVQGFLRGGLMAGIDQAVASAMRVLNIFAGAWTRIFNGIWETIKPIIDRITGAVGGMVDEVTSIVNGIGSTISEGIAAAWNGVVPAHIQFPEFSIGGQRVSVDIPRIGSVGADVPEISLGGMGFDLPQLQTGGMVTGAGAAVLHSGEAVVPADVTRNMNFDGMGQGGGGGGGVNIEEISIEIGDQSLDISSMRPSEVRRLAEALAPELGREVENIISP</sequence>
<dbReference type="Proteomes" id="UP000204143">
    <property type="component" value="Segment"/>
</dbReference>
<feature type="transmembrane region" description="Helical" evidence="2">
    <location>
        <begin position="69"/>
        <end position="93"/>
    </location>
</feature>
<evidence type="ECO:0000256" key="1">
    <source>
        <dbReference type="SAM" id="MobiDB-lite"/>
    </source>
</evidence>
<reference evidence="3 4" key="1">
    <citation type="submission" date="2012-12" db="EMBL/GenBank/DDBJ databases">
        <authorList>
            <person name="Sencilo A."/>
            <person name="Jacobs-Sera D."/>
            <person name="Russell D.A."/>
            <person name="Ko C."/>
            <person name="Bowman C.A."/>
            <person name="Atanasova N."/>
            <person name="Osterlund E."/>
            <person name="Oksanen H.M."/>
            <person name="Bamford D.H."/>
            <person name="Hatfull G.F."/>
            <person name="Roine E."/>
            <person name="Hendrix R.W."/>
        </authorList>
    </citation>
    <scope>NUCLEOTIDE SEQUENCE [LARGE SCALE GENOMIC DNA]</scope>
</reference>
<feature type="transmembrane region" description="Helical" evidence="2">
    <location>
        <begin position="151"/>
        <end position="175"/>
    </location>
</feature>
<dbReference type="OrthoDB" id="32630at10239"/>
<dbReference type="KEGG" id="vg:16193649"/>
<evidence type="ECO:0000313" key="4">
    <source>
        <dbReference type="Proteomes" id="UP000204143"/>
    </source>
</evidence>
<dbReference type="RefSeq" id="YP_008058404.1">
    <property type="nucleotide sequence ID" value="NC_021319.1"/>
</dbReference>
<feature type="region of interest" description="Disordered" evidence="1">
    <location>
        <begin position="32"/>
        <end position="65"/>
    </location>
</feature>
<accession>R4TNK9</accession>
<keyword evidence="4" id="KW-1185">Reference proteome</keyword>
<feature type="compositionally biased region" description="Polar residues" evidence="1">
    <location>
        <begin position="34"/>
        <end position="49"/>
    </location>
</feature>
<feature type="transmembrane region" description="Helical" evidence="2">
    <location>
        <begin position="125"/>
        <end position="145"/>
    </location>
</feature>
<proteinExistence type="predicted"/>
<dbReference type="GeneID" id="16193649"/>
<organism evidence="3 4">
    <name type="scientific">Haloarcula californiae tailed virus 2</name>
    <dbReference type="NCBI Taxonomy" id="1273747"/>
    <lineage>
        <taxon>Viruses</taxon>
        <taxon>Duplodnaviria</taxon>
        <taxon>Heunggongvirae</taxon>
        <taxon>Uroviricota</taxon>
        <taxon>Caudoviricetes</taxon>
        <taxon>Saparoviridae</taxon>
        <taxon>Samsavirus</taxon>
        <taxon>Samsavirus crystalli</taxon>
        <taxon>Samsavirus HCTV2</taxon>
    </lineage>
</organism>
<evidence type="ECO:0000256" key="2">
    <source>
        <dbReference type="SAM" id="Phobius"/>
    </source>
</evidence>
<name>R4TNK9_9CAUD</name>
<feature type="transmembrane region" description="Helical" evidence="2">
    <location>
        <begin position="99"/>
        <end position="118"/>
    </location>
</feature>
<keyword evidence="2" id="KW-1133">Transmembrane helix</keyword>
<protein>
    <submittedName>
        <fullName evidence="3">Tape measure</fullName>
    </submittedName>
</protein>
<keyword evidence="2" id="KW-0812">Transmembrane</keyword>